<keyword evidence="1" id="KW-0812">Transmembrane</keyword>
<evidence type="ECO:0000259" key="2">
    <source>
        <dbReference type="PROSITE" id="PS50112"/>
    </source>
</evidence>
<dbReference type="PROSITE" id="PS50112">
    <property type="entry name" value="PAS"/>
    <property type="match status" value="1"/>
</dbReference>
<sequence length="205" mass="23329">MKQNTNVVITQINKKINICIALTVFMAAVVLIYSFVLVEQKLTEQPFIVSNFVYLFLFSIITLALLAGAFLQKVHHIYASYERKKQSLQSANKKVAELEMALNAHAIVAITDSSGVITQVNDKFCSISQYAREELIGNTHQIINSGVHSKEFFKDLWQTLTRNEVWNGDICNRAKDGSLYWVHQPWCLFLARAVNRNAISPYEQT</sequence>
<feature type="transmembrane region" description="Helical" evidence="1">
    <location>
        <begin position="16"/>
        <end position="36"/>
    </location>
</feature>
<feature type="domain" description="PAS" evidence="2">
    <location>
        <begin position="94"/>
        <end position="139"/>
    </location>
</feature>
<keyword evidence="1" id="KW-0472">Membrane</keyword>
<dbReference type="Pfam" id="PF00989">
    <property type="entry name" value="PAS"/>
    <property type="match status" value="1"/>
</dbReference>
<dbReference type="InterPro" id="IPR035965">
    <property type="entry name" value="PAS-like_dom_sf"/>
</dbReference>
<dbReference type="SUPFAM" id="SSF55785">
    <property type="entry name" value="PYP-like sensor domain (PAS domain)"/>
    <property type="match status" value="1"/>
</dbReference>
<keyword evidence="4" id="KW-1185">Reference proteome</keyword>
<dbReference type="Gene3D" id="3.30.450.20">
    <property type="entry name" value="PAS domain"/>
    <property type="match status" value="1"/>
</dbReference>
<feature type="transmembrane region" description="Helical" evidence="1">
    <location>
        <begin position="48"/>
        <end position="71"/>
    </location>
</feature>
<evidence type="ECO:0000313" key="3">
    <source>
        <dbReference type="EMBL" id="MBO1520446.1"/>
    </source>
</evidence>
<accession>A0ABS3NIP0</accession>
<proteinExistence type="predicted"/>
<keyword evidence="1" id="KW-1133">Transmembrane helix</keyword>
<reference evidence="3 4" key="1">
    <citation type="submission" date="2021-03" db="EMBL/GenBank/DDBJ databases">
        <title>Oceanisphaera sp. nov., isolated from the intestine.</title>
        <authorList>
            <person name="Zhao L.-H."/>
            <person name="Shi L.-F."/>
        </authorList>
    </citation>
    <scope>NUCLEOTIDE SEQUENCE [LARGE SCALE GENOMIC DNA]</scope>
    <source>
        <strain evidence="3 4">DM8</strain>
    </source>
</reference>
<comment type="caution">
    <text evidence="3">The sequence shown here is derived from an EMBL/GenBank/DDBJ whole genome shotgun (WGS) entry which is preliminary data.</text>
</comment>
<dbReference type="Proteomes" id="UP000664882">
    <property type="component" value="Unassembled WGS sequence"/>
</dbReference>
<dbReference type="CDD" id="cd00130">
    <property type="entry name" value="PAS"/>
    <property type="match status" value="1"/>
</dbReference>
<dbReference type="InterPro" id="IPR000014">
    <property type="entry name" value="PAS"/>
</dbReference>
<dbReference type="NCBIfam" id="TIGR00229">
    <property type="entry name" value="sensory_box"/>
    <property type="match status" value="1"/>
</dbReference>
<protein>
    <submittedName>
        <fullName evidence="3">PAS domain S-box protein</fullName>
    </submittedName>
</protein>
<gene>
    <name evidence="3" type="ORF">J3U76_12535</name>
</gene>
<dbReference type="RefSeq" id="WP_208006327.1">
    <property type="nucleotide sequence ID" value="NZ_JAGDFX010000016.1"/>
</dbReference>
<dbReference type="EMBL" id="JAGDFX010000016">
    <property type="protein sequence ID" value="MBO1520446.1"/>
    <property type="molecule type" value="Genomic_DNA"/>
</dbReference>
<organism evidence="3 4">
    <name type="scientific">Oceanisphaera pacifica</name>
    <dbReference type="NCBI Taxonomy" id="2818389"/>
    <lineage>
        <taxon>Bacteria</taxon>
        <taxon>Pseudomonadati</taxon>
        <taxon>Pseudomonadota</taxon>
        <taxon>Gammaproteobacteria</taxon>
        <taxon>Aeromonadales</taxon>
        <taxon>Aeromonadaceae</taxon>
        <taxon>Oceanisphaera</taxon>
    </lineage>
</organism>
<name>A0ABS3NIP0_9GAMM</name>
<evidence type="ECO:0000256" key="1">
    <source>
        <dbReference type="SAM" id="Phobius"/>
    </source>
</evidence>
<dbReference type="InterPro" id="IPR013767">
    <property type="entry name" value="PAS_fold"/>
</dbReference>
<evidence type="ECO:0000313" key="4">
    <source>
        <dbReference type="Proteomes" id="UP000664882"/>
    </source>
</evidence>